<dbReference type="Pfam" id="PF05681">
    <property type="entry name" value="Fumerase"/>
    <property type="match status" value="1"/>
</dbReference>
<dbReference type="NCBIfam" id="NF004885">
    <property type="entry name" value="PRK06246.1"/>
    <property type="match status" value="1"/>
</dbReference>
<keyword evidence="2" id="KW-0004">4Fe-4S</keyword>
<dbReference type="Proteomes" id="UP000461880">
    <property type="component" value="Unassembled WGS sequence"/>
</dbReference>
<dbReference type="AlphaFoldDB" id="A0A7X2NTS0"/>
<evidence type="ECO:0000256" key="2">
    <source>
        <dbReference type="ARBA" id="ARBA00022485"/>
    </source>
</evidence>
<reference evidence="8 9" key="1">
    <citation type="submission" date="2019-08" db="EMBL/GenBank/DDBJ databases">
        <title>In-depth cultivation of the pig gut microbiome towards novel bacterial diversity and tailored functional studies.</title>
        <authorList>
            <person name="Wylensek D."/>
            <person name="Hitch T.C.A."/>
            <person name="Clavel T."/>
        </authorList>
    </citation>
    <scope>NUCLEOTIDE SEQUENCE [LARGE SCALE GENOMIC DNA]</scope>
    <source>
        <strain evidence="8 9">Oil+RF-744-GAM-WT-6</strain>
    </source>
</reference>
<keyword evidence="4" id="KW-0408">Iron</keyword>
<proteinExistence type="inferred from homology"/>
<dbReference type="RefSeq" id="WP_154505539.1">
    <property type="nucleotide sequence ID" value="NZ_VUMN01000028.1"/>
</dbReference>
<evidence type="ECO:0000313" key="9">
    <source>
        <dbReference type="Proteomes" id="UP000461880"/>
    </source>
</evidence>
<dbReference type="EC" id="4.2.1.2" evidence="8"/>
<keyword evidence="9" id="KW-1185">Reference proteome</keyword>
<organism evidence="8 9">
    <name type="scientific">Stecheria intestinalis</name>
    <dbReference type="NCBI Taxonomy" id="2606630"/>
    <lineage>
        <taxon>Bacteria</taxon>
        <taxon>Bacillati</taxon>
        <taxon>Bacillota</taxon>
        <taxon>Erysipelotrichia</taxon>
        <taxon>Erysipelotrichales</taxon>
        <taxon>Erysipelotrichaceae</taxon>
        <taxon>Stecheria</taxon>
    </lineage>
</organism>
<accession>A0A7X2NTS0</accession>
<evidence type="ECO:0000256" key="4">
    <source>
        <dbReference type="ARBA" id="ARBA00023004"/>
    </source>
</evidence>
<evidence type="ECO:0000256" key="3">
    <source>
        <dbReference type="ARBA" id="ARBA00022723"/>
    </source>
</evidence>
<dbReference type="GO" id="GO:0004333">
    <property type="term" value="F:fumarate hydratase activity"/>
    <property type="evidence" value="ECO:0007669"/>
    <property type="project" value="UniProtKB-EC"/>
</dbReference>
<gene>
    <name evidence="8" type="ORF">FYJ51_10520</name>
</gene>
<keyword evidence="3" id="KW-0479">Metal-binding</keyword>
<dbReference type="GO" id="GO:0046872">
    <property type="term" value="F:metal ion binding"/>
    <property type="evidence" value="ECO:0007669"/>
    <property type="project" value="UniProtKB-KW"/>
</dbReference>
<sequence length="281" mass="30774">MRELDVAEIRAALKKACGTIAVHYSPDILKALKQGAQNETDERSRFAMDMLMDNARIAENENIPICQDTGMAIVWVKAGQEVHFINGSLQEAIQQGVAEGYTEAYLRASVVSDPLFDRRNTGTNTPALIYTELVPGNEVTLELMAKGFGSENMSRIRMLKPAEGLEGVKQFVLETIRLAGPNACPPMIVGVGIGGTFDYAAELSKKALLRPLTESNPDPRYAELEKELLEEAQKLKIGPMGLHGNTTALKIQILEYPTHIAGLPCAVNICCHACRHTEIRL</sequence>
<feature type="domain" description="Fe-S hydro-lyase tartrate dehydratase alpha-type catalytic" evidence="7">
    <location>
        <begin position="12"/>
        <end position="279"/>
    </location>
</feature>
<evidence type="ECO:0000259" key="7">
    <source>
        <dbReference type="Pfam" id="PF05681"/>
    </source>
</evidence>
<dbReference type="PANTHER" id="PTHR30389:SF17">
    <property type="entry name" value="L(+)-TARTRATE DEHYDRATASE SUBUNIT ALPHA-RELATED"/>
    <property type="match status" value="1"/>
</dbReference>
<name>A0A7X2NTS0_9FIRM</name>
<keyword evidence="6 8" id="KW-0456">Lyase</keyword>
<dbReference type="InterPro" id="IPR004646">
    <property type="entry name" value="Fe-S_hydro-lyase_TtdA-typ_cat"/>
</dbReference>
<comment type="caution">
    <text evidence="8">The sequence shown here is derived from an EMBL/GenBank/DDBJ whole genome shotgun (WGS) entry which is preliminary data.</text>
</comment>
<dbReference type="NCBIfam" id="TIGR00722">
    <property type="entry name" value="ttdA_fumA_fumB"/>
    <property type="match status" value="1"/>
</dbReference>
<dbReference type="EMBL" id="VUMN01000028">
    <property type="protein sequence ID" value="MSS59325.1"/>
    <property type="molecule type" value="Genomic_DNA"/>
</dbReference>
<dbReference type="InterPro" id="IPR051208">
    <property type="entry name" value="Class-I_Fumarase/Tartrate_DH"/>
</dbReference>
<dbReference type="GO" id="GO:0051539">
    <property type="term" value="F:4 iron, 4 sulfur cluster binding"/>
    <property type="evidence" value="ECO:0007669"/>
    <property type="project" value="UniProtKB-KW"/>
</dbReference>
<protein>
    <submittedName>
        <fullName evidence="8">Fumarate hydratase</fullName>
        <ecNumber evidence="8">4.2.1.2</ecNumber>
    </submittedName>
</protein>
<keyword evidence="5" id="KW-0411">Iron-sulfur</keyword>
<evidence type="ECO:0000256" key="1">
    <source>
        <dbReference type="ARBA" id="ARBA00008876"/>
    </source>
</evidence>
<evidence type="ECO:0000313" key="8">
    <source>
        <dbReference type="EMBL" id="MSS59325.1"/>
    </source>
</evidence>
<evidence type="ECO:0000256" key="5">
    <source>
        <dbReference type="ARBA" id="ARBA00023014"/>
    </source>
</evidence>
<comment type="similarity">
    <text evidence="1">Belongs to the class-I fumarase family.</text>
</comment>
<dbReference type="PANTHER" id="PTHR30389">
    <property type="entry name" value="FUMARATE HYDRATASE-RELATED"/>
    <property type="match status" value="1"/>
</dbReference>
<evidence type="ECO:0000256" key="6">
    <source>
        <dbReference type="ARBA" id="ARBA00023239"/>
    </source>
</evidence>